<dbReference type="OrthoDB" id="5874956at2759"/>
<feature type="compositionally biased region" description="Gly residues" evidence="2">
    <location>
        <begin position="232"/>
        <end position="241"/>
    </location>
</feature>
<sequence length="541" mass="56913">VMVSSQTTTVVLSAFSTVCFFAISTILPIFFVRMQHANTLMFTQLHKCHQDSNDIWRQLTQSKQSARTRRHYPGRGAGRPALPPGICCSCRQGPPGPPGPRGKDQPPGQEGLPGLKGRHGRDGRYVVAETRYELPCQKCPKAPPGPPGHPGKKGPRGPAGAAGKAGIPATPGRDGPVGPQGIRGPPGKEGSQGPPGDSGKVLYGGPPGPPGKMGPAGPRGKPGIPGPDGRPGIIGSGGVRGPQGERGSKGALGSPGPIGPQGLIGQPGSCSHCQVNVHKPQRPKSPSHVPPSAIEHEISELGYGDEVSNQSRPQSPQPPAPTRSPVVQKKPLTTPARAVPTPAPYQLPSPAPYQLPSPSPYAEVIEPVDTPIQSEPTYSADSSAKFVPEVSTPEPVSYQTPPPASYAILPSTTESPAVVTESYVSVKPTQVEASPYTTAPSYGDEPNEPANPEPVQSRQSVGYSDDELTIMSPVRAYSQRVVKFDRPTIIRTKQGYNVQLVPSSYGANPVGKLWDAGTPTKYNPAHYQQLAPPAPRYKRRE</sequence>
<dbReference type="PANTHER" id="PTHR24637">
    <property type="entry name" value="COLLAGEN"/>
    <property type="match status" value="1"/>
</dbReference>
<dbReference type="InterPro" id="IPR008160">
    <property type="entry name" value="Collagen"/>
</dbReference>
<feature type="region of interest" description="Disordered" evidence="2">
    <location>
        <begin position="428"/>
        <end position="462"/>
    </location>
</feature>
<evidence type="ECO:0000259" key="4">
    <source>
        <dbReference type="SMART" id="SM01088"/>
    </source>
</evidence>
<dbReference type="Pfam" id="PF01391">
    <property type="entry name" value="Collagen"/>
    <property type="match status" value="1"/>
</dbReference>
<feature type="compositionally biased region" description="Pro residues" evidence="2">
    <location>
        <begin position="341"/>
        <end position="359"/>
    </location>
</feature>
<evidence type="ECO:0000313" key="5">
    <source>
        <dbReference type="Proteomes" id="UP000025227"/>
    </source>
</evidence>
<dbReference type="GO" id="GO:0042302">
    <property type="term" value="F:structural constituent of cuticle"/>
    <property type="evidence" value="ECO:0007669"/>
    <property type="project" value="InterPro"/>
</dbReference>
<feature type="domain" description="Nematode cuticle collagen N-terminal" evidence="4">
    <location>
        <begin position="9"/>
        <end position="59"/>
    </location>
</feature>
<protein>
    <submittedName>
        <fullName evidence="6">Col_cuticle_N domain-containing protein</fullName>
    </submittedName>
</protein>
<feature type="compositionally biased region" description="Polar residues" evidence="2">
    <location>
        <begin position="428"/>
        <end position="440"/>
    </location>
</feature>
<dbReference type="WBParaSite" id="HCON_00053325-00001">
    <property type="protein sequence ID" value="HCON_00053325-00001"/>
    <property type="gene ID" value="HCON_00053325"/>
</dbReference>
<accession>A0A7I4Y6T1</accession>
<organism evidence="5 6">
    <name type="scientific">Haemonchus contortus</name>
    <name type="common">Barber pole worm</name>
    <dbReference type="NCBI Taxonomy" id="6289"/>
    <lineage>
        <taxon>Eukaryota</taxon>
        <taxon>Metazoa</taxon>
        <taxon>Ecdysozoa</taxon>
        <taxon>Nematoda</taxon>
        <taxon>Chromadorea</taxon>
        <taxon>Rhabditida</taxon>
        <taxon>Rhabditina</taxon>
        <taxon>Rhabditomorpha</taxon>
        <taxon>Strongyloidea</taxon>
        <taxon>Trichostrongylidae</taxon>
        <taxon>Haemonchus</taxon>
    </lineage>
</organism>
<feature type="compositionally biased region" description="Low complexity" evidence="2">
    <location>
        <begin position="331"/>
        <end position="340"/>
    </location>
</feature>
<feature type="compositionally biased region" description="Low complexity" evidence="2">
    <location>
        <begin position="252"/>
        <end position="269"/>
    </location>
</feature>
<dbReference type="SMART" id="SM01088">
    <property type="entry name" value="Col_cuticle_N"/>
    <property type="match status" value="1"/>
</dbReference>
<dbReference type="AlphaFoldDB" id="A0A7I4Y6T1"/>
<proteinExistence type="predicted"/>
<keyword evidence="3" id="KW-1133">Transmembrane helix</keyword>
<feature type="compositionally biased region" description="Low complexity" evidence="2">
    <location>
        <begin position="156"/>
        <end position="172"/>
    </location>
</feature>
<feature type="region of interest" description="Disordered" evidence="2">
    <location>
        <begin position="62"/>
        <end position="121"/>
    </location>
</feature>
<dbReference type="Proteomes" id="UP000025227">
    <property type="component" value="Unplaced"/>
</dbReference>
<dbReference type="Pfam" id="PF01484">
    <property type="entry name" value="Col_cuticle_N"/>
    <property type="match status" value="1"/>
</dbReference>
<evidence type="ECO:0000256" key="3">
    <source>
        <dbReference type="SAM" id="Phobius"/>
    </source>
</evidence>
<name>A0A7I4Y6T1_HAECO</name>
<evidence type="ECO:0000256" key="1">
    <source>
        <dbReference type="ARBA" id="ARBA00022737"/>
    </source>
</evidence>
<dbReference type="PANTHER" id="PTHR24637:SF420">
    <property type="entry name" value="NEMATODE CUTICLE COLLAGEN N-TERMINAL DOMAIN-CONTAINING PROTEIN"/>
    <property type="match status" value="1"/>
</dbReference>
<reference evidence="6" key="1">
    <citation type="submission" date="2020-12" db="UniProtKB">
        <authorList>
            <consortium name="WormBaseParasite"/>
        </authorList>
    </citation>
    <scope>IDENTIFICATION</scope>
    <source>
        <strain evidence="6">MHco3</strain>
    </source>
</reference>
<dbReference type="InterPro" id="IPR002486">
    <property type="entry name" value="Col_cuticle_N"/>
</dbReference>
<feature type="region of interest" description="Disordered" evidence="2">
    <location>
        <begin position="136"/>
        <end position="409"/>
    </location>
</feature>
<evidence type="ECO:0000256" key="2">
    <source>
        <dbReference type="SAM" id="MobiDB-lite"/>
    </source>
</evidence>
<evidence type="ECO:0000313" key="6">
    <source>
        <dbReference type="WBParaSite" id="HCON_00053325-00001"/>
    </source>
</evidence>
<keyword evidence="3" id="KW-0472">Membrane</keyword>
<feature type="compositionally biased region" description="Low complexity" evidence="2">
    <location>
        <begin position="213"/>
        <end position="222"/>
    </location>
</feature>
<keyword evidence="5" id="KW-1185">Reference proteome</keyword>
<keyword evidence="1" id="KW-0677">Repeat</keyword>
<feature type="region of interest" description="Disordered" evidence="2">
    <location>
        <begin position="518"/>
        <end position="541"/>
    </location>
</feature>
<feature type="transmembrane region" description="Helical" evidence="3">
    <location>
        <begin position="12"/>
        <end position="32"/>
    </location>
</feature>
<keyword evidence="3" id="KW-0812">Transmembrane</keyword>
<feature type="compositionally biased region" description="Polar residues" evidence="2">
    <location>
        <begin position="371"/>
        <end position="382"/>
    </location>
</feature>